<accession>A0A3A1NJ19</accession>
<evidence type="ECO:0000256" key="7">
    <source>
        <dbReference type="SAM" id="Phobius"/>
    </source>
</evidence>
<evidence type="ECO:0000256" key="5">
    <source>
        <dbReference type="ARBA" id="ARBA00022989"/>
    </source>
</evidence>
<dbReference type="EMBL" id="QXFI01000035">
    <property type="protein sequence ID" value="RIV42396.1"/>
    <property type="molecule type" value="Genomic_DNA"/>
</dbReference>
<gene>
    <name evidence="10" type="ORF">D2V05_16480</name>
    <name evidence="11" type="ORF">FQ017_16340</name>
</gene>
<feature type="transmembrane region" description="Helical" evidence="7">
    <location>
        <begin position="270"/>
        <end position="293"/>
    </location>
</feature>
<dbReference type="AlphaFoldDB" id="A0A3A1NJ19"/>
<evidence type="ECO:0000313" key="13">
    <source>
        <dbReference type="Proteomes" id="UP000321621"/>
    </source>
</evidence>
<feature type="transmembrane region" description="Helical" evidence="7">
    <location>
        <begin position="20"/>
        <end position="39"/>
    </location>
</feature>
<evidence type="ECO:0000313" key="10">
    <source>
        <dbReference type="EMBL" id="RIV42396.1"/>
    </source>
</evidence>
<keyword evidence="3" id="KW-1003">Cell membrane</keyword>
<dbReference type="Proteomes" id="UP000266691">
    <property type="component" value="Unassembled WGS sequence"/>
</dbReference>
<evidence type="ECO:0000313" key="12">
    <source>
        <dbReference type="Proteomes" id="UP000266691"/>
    </source>
</evidence>
<dbReference type="Pfam" id="PF12704">
    <property type="entry name" value="MacB_PCD"/>
    <property type="match status" value="1"/>
</dbReference>
<keyword evidence="6 7" id="KW-0472">Membrane</keyword>
<comment type="subcellular location">
    <subcellularLocation>
        <location evidence="1">Cell membrane</location>
        <topology evidence="1">Multi-pass membrane protein</topology>
    </subcellularLocation>
</comment>
<reference evidence="10 12" key="1">
    <citation type="submission" date="2018-08" db="EMBL/GenBank/DDBJ databases">
        <title>Proposal of Muricauda 72 sp.nov. and Muricauda NH166 sp.nov., isolated from seawater.</title>
        <authorList>
            <person name="Cheng H."/>
            <person name="Wu Y.-H."/>
            <person name="Guo L.-L."/>
            <person name="Xu X.-W."/>
        </authorList>
    </citation>
    <scope>NUCLEOTIDE SEQUENCE [LARGE SCALE GENOMIC DNA]</scope>
    <source>
        <strain evidence="10 12">72</strain>
    </source>
</reference>
<comment type="caution">
    <text evidence="10">The sequence shown here is derived from an EMBL/GenBank/DDBJ whole genome shotgun (WGS) entry which is preliminary data.</text>
</comment>
<evidence type="ECO:0000259" key="8">
    <source>
        <dbReference type="Pfam" id="PF02687"/>
    </source>
</evidence>
<name>A0A3A1NJ19_9FLAO</name>
<reference evidence="11 13" key="2">
    <citation type="submission" date="2019-07" db="EMBL/GenBank/DDBJ databases">
        <title>Draft genome of two Muricauda strains isolated from deep sea.</title>
        <authorList>
            <person name="Sun C."/>
        </authorList>
    </citation>
    <scope>NUCLEOTIDE SEQUENCE [LARGE SCALE GENOMIC DNA]</scope>
    <source>
        <strain evidence="11 13">72</strain>
    </source>
</reference>
<dbReference type="PANTHER" id="PTHR30489">
    <property type="entry name" value="LIPOPROTEIN-RELEASING SYSTEM TRANSMEMBRANE PROTEIN LOLE"/>
    <property type="match status" value="1"/>
</dbReference>
<keyword evidence="5 7" id="KW-1133">Transmembrane helix</keyword>
<organism evidence="10 12">
    <name type="scientific">Flagellimonas pelagia</name>
    <dbReference type="NCBI Taxonomy" id="2306998"/>
    <lineage>
        <taxon>Bacteria</taxon>
        <taxon>Pseudomonadati</taxon>
        <taxon>Bacteroidota</taxon>
        <taxon>Flavobacteriia</taxon>
        <taxon>Flavobacteriales</taxon>
        <taxon>Flavobacteriaceae</taxon>
        <taxon>Flagellimonas</taxon>
    </lineage>
</organism>
<evidence type="ECO:0000259" key="9">
    <source>
        <dbReference type="Pfam" id="PF12704"/>
    </source>
</evidence>
<feature type="transmembrane region" description="Helical" evidence="7">
    <location>
        <begin position="313"/>
        <end position="342"/>
    </location>
</feature>
<evidence type="ECO:0000256" key="6">
    <source>
        <dbReference type="ARBA" id="ARBA00023136"/>
    </source>
</evidence>
<feature type="domain" description="MacB-like periplasmic core" evidence="9">
    <location>
        <begin position="19"/>
        <end position="232"/>
    </location>
</feature>
<keyword evidence="4 7" id="KW-0812">Transmembrane</keyword>
<keyword evidence="13" id="KW-1185">Reference proteome</keyword>
<dbReference type="GO" id="GO:0044874">
    <property type="term" value="P:lipoprotein localization to outer membrane"/>
    <property type="evidence" value="ECO:0007669"/>
    <property type="project" value="TreeGrafter"/>
</dbReference>
<dbReference type="PANTHER" id="PTHR30489:SF0">
    <property type="entry name" value="LIPOPROTEIN-RELEASING SYSTEM TRANSMEMBRANE PROTEIN LOLE"/>
    <property type="match status" value="1"/>
</dbReference>
<dbReference type="Pfam" id="PF02687">
    <property type="entry name" value="FtsX"/>
    <property type="match status" value="1"/>
</dbReference>
<feature type="transmembrane region" description="Helical" evidence="7">
    <location>
        <begin position="373"/>
        <end position="394"/>
    </location>
</feature>
<dbReference type="InterPro" id="IPR025857">
    <property type="entry name" value="MacB_PCD"/>
</dbReference>
<evidence type="ECO:0000256" key="3">
    <source>
        <dbReference type="ARBA" id="ARBA00022475"/>
    </source>
</evidence>
<feature type="domain" description="ABC3 transporter permease C-terminal" evidence="8">
    <location>
        <begin position="270"/>
        <end position="401"/>
    </location>
</feature>
<evidence type="ECO:0000256" key="4">
    <source>
        <dbReference type="ARBA" id="ARBA00022692"/>
    </source>
</evidence>
<dbReference type="InterPro" id="IPR051447">
    <property type="entry name" value="Lipoprotein-release_system"/>
</dbReference>
<dbReference type="RefSeq" id="WP_119648639.1">
    <property type="nucleotide sequence ID" value="NZ_QXFI01000035.1"/>
</dbReference>
<dbReference type="InterPro" id="IPR003838">
    <property type="entry name" value="ABC3_permease_C"/>
</dbReference>
<dbReference type="EMBL" id="VNWK01000035">
    <property type="protein sequence ID" value="TXJ91425.1"/>
    <property type="molecule type" value="Genomic_DNA"/>
</dbReference>
<protein>
    <submittedName>
        <fullName evidence="10">ABC transporter permease</fullName>
    </submittedName>
</protein>
<evidence type="ECO:0000256" key="1">
    <source>
        <dbReference type="ARBA" id="ARBA00004651"/>
    </source>
</evidence>
<dbReference type="Proteomes" id="UP000321621">
    <property type="component" value="Unassembled WGS sequence"/>
</dbReference>
<dbReference type="OrthoDB" id="1451596at2"/>
<dbReference type="GO" id="GO:0098797">
    <property type="term" value="C:plasma membrane protein complex"/>
    <property type="evidence" value="ECO:0007669"/>
    <property type="project" value="TreeGrafter"/>
</dbReference>
<sequence length="409" mass="45422">MKTLLKIAWRNIWRNTTRSLVVVISLAIGIWATVIILAVSDSLHMEALKDGIEYKYGHIQIQNPDFIKNEKLTITIPNGERILKEIRTDDEVKAATARTEVSGIIASAGNSSNVILIGILPGAEEKTTMLKSRLATGEYLSQKVRNPIILGERLAKKLNVKPGNKVVLGFEGKSGELISSTFRITGLYNATQTRDEEMLVYADLYDVTKLAGIEGQYNKIVIKLKEPEQLATYLAFLQSKFSQPDVLVQDWRQANPELELISDMIYQMDIIMTIIVLIALAFGIVNTMLMSILERYKELGILMAIGMNRRRVFTMIVVETTYLSILGGAVGMLIGFVTVSILSYNGINLSLFSEALSGWGFSDVVYPTLEPRVYVLITVLVILTAVLTSIYPAVKALMLNPNEAISKQN</sequence>
<evidence type="ECO:0000313" key="11">
    <source>
        <dbReference type="EMBL" id="TXJ91425.1"/>
    </source>
</evidence>
<evidence type="ECO:0000256" key="2">
    <source>
        <dbReference type="ARBA" id="ARBA00005236"/>
    </source>
</evidence>
<proteinExistence type="inferred from homology"/>
<comment type="similarity">
    <text evidence="2">Belongs to the ABC-4 integral membrane protein family. LolC/E subfamily.</text>
</comment>